<dbReference type="Proteomes" id="UP000077266">
    <property type="component" value="Unassembled WGS sequence"/>
</dbReference>
<sequence>MGACLSSTSTDVEPTRVEPARQPYDVANKSLPCPIATVPFEILLIIFEEFCSITTLEGHLRHARILAAVCFTWRGLVLSESRFWQHMYVRGERALHDLRYAIERSRRAQHINLGIDYSEIRGVRPVLECPSEMFAPIFRLVDQHMERITKLTIAVRPAALESLSLLTAPAPLLTDLTLSVYNRAPTPIRFPEIEGSFALFSGTAPKLHTLSVTGMHLPIWFRPTLRSVQLLHIHAFRMEYRGLRRLLSNCSSSLKELHIHNCGIIDTPLQPANGPPAPLADVPSFPSLEVLSLDGLNRHCSLDRVPGTTTLALSALALGHIRTVRLTAYTWPHLDNEARTTFTALKSPIDTLEITRDVMEGDWHGVTIRAQTQAGHTRLLEVLNFPDSQLRALFSSIPAARTLRTLVLPLDWVPAFLYSSSALDLLEELTLTYNRGVFFPFKDSEGAGVLDALQTSGAVCPFLQTVIIDISRLSVVPKIQTRVFGMLPRLIEPKTLSRATVVLRAAIARNVTEEQRAAWSRCFKNVIVEE</sequence>
<dbReference type="InParanoid" id="A0A165N390"/>
<dbReference type="Gene3D" id="3.80.10.10">
    <property type="entry name" value="Ribonuclease Inhibitor"/>
    <property type="match status" value="1"/>
</dbReference>
<evidence type="ECO:0000313" key="2">
    <source>
        <dbReference type="Proteomes" id="UP000077266"/>
    </source>
</evidence>
<proteinExistence type="predicted"/>
<dbReference type="InterPro" id="IPR032675">
    <property type="entry name" value="LRR_dom_sf"/>
</dbReference>
<keyword evidence="2" id="KW-1185">Reference proteome</keyword>
<accession>A0A165N390</accession>
<dbReference type="AlphaFoldDB" id="A0A165N390"/>
<dbReference type="EMBL" id="KV425903">
    <property type="protein sequence ID" value="KZW00145.1"/>
    <property type="molecule type" value="Genomic_DNA"/>
</dbReference>
<organism evidence="1 2">
    <name type="scientific">Exidia glandulosa HHB12029</name>
    <dbReference type="NCBI Taxonomy" id="1314781"/>
    <lineage>
        <taxon>Eukaryota</taxon>
        <taxon>Fungi</taxon>
        <taxon>Dikarya</taxon>
        <taxon>Basidiomycota</taxon>
        <taxon>Agaricomycotina</taxon>
        <taxon>Agaricomycetes</taxon>
        <taxon>Auriculariales</taxon>
        <taxon>Exidiaceae</taxon>
        <taxon>Exidia</taxon>
    </lineage>
</organism>
<evidence type="ECO:0008006" key="3">
    <source>
        <dbReference type="Google" id="ProtNLM"/>
    </source>
</evidence>
<dbReference type="SUPFAM" id="SSF52047">
    <property type="entry name" value="RNI-like"/>
    <property type="match status" value="1"/>
</dbReference>
<protein>
    <recommendedName>
        <fullName evidence="3">F-box domain-containing protein</fullName>
    </recommendedName>
</protein>
<reference evidence="1 2" key="1">
    <citation type="journal article" date="2016" name="Mol. Biol. Evol.">
        <title>Comparative Genomics of Early-Diverging Mushroom-Forming Fungi Provides Insights into the Origins of Lignocellulose Decay Capabilities.</title>
        <authorList>
            <person name="Nagy L.G."/>
            <person name="Riley R."/>
            <person name="Tritt A."/>
            <person name="Adam C."/>
            <person name="Daum C."/>
            <person name="Floudas D."/>
            <person name="Sun H."/>
            <person name="Yadav J.S."/>
            <person name="Pangilinan J."/>
            <person name="Larsson K.H."/>
            <person name="Matsuura K."/>
            <person name="Barry K."/>
            <person name="Labutti K."/>
            <person name="Kuo R."/>
            <person name="Ohm R.A."/>
            <person name="Bhattacharya S.S."/>
            <person name="Shirouzu T."/>
            <person name="Yoshinaga Y."/>
            <person name="Martin F.M."/>
            <person name="Grigoriev I.V."/>
            <person name="Hibbett D.S."/>
        </authorList>
    </citation>
    <scope>NUCLEOTIDE SEQUENCE [LARGE SCALE GENOMIC DNA]</scope>
    <source>
        <strain evidence="1 2">HHB12029</strain>
    </source>
</reference>
<gene>
    <name evidence="1" type="ORF">EXIGLDRAFT_762010</name>
</gene>
<evidence type="ECO:0000313" key="1">
    <source>
        <dbReference type="EMBL" id="KZW00145.1"/>
    </source>
</evidence>
<name>A0A165N390_EXIGL</name>